<dbReference type="EMBL" id="JABEZX010000005">
    <property type="protein sequence ID" value="MBA0556589.1"/>
    <property type="molecule type" value="Genomic_DNA"/>
</dbReference>
<organism evidence="2 3">
    <name type="scientific">Gossypium lobatum</name>
    <dbReference type="NCBI Taxonomy" id="34289"/>
    <lineage>
        <taxon>Eukaryota</taxon>
        <taxon>Viridiplantae</taxon>
        <taxon>Streptophyta</taxon>
        <taxon>Embryophyta</taxon>
        <taxon>Tracheophyta</taxon>
        <taxon>Spermatophyta</taxon>
        <taxon>Magnoliopsida</taxon>
        <taxon>eudicotyledons</taxon>
        <taxon>Gunneridae</taxon>
        <taxon>Pentapetalae</taxon>
        <taxon>rosids</taxon>
        <taxon>malvids</taxon>
        <taxon>Malvales</taxon>
        <taxon>Malvaceae</taxon>
        <taxon>Malvoideae</taxon>
        <taxon>Gossypium</taxon>
    </lineage>
</organism>
<protein>
    <recommendedName>
        <fullName evidence="4">Zinc knuckle CX2CX4HX4C domain-containing protein</fullName>
    </recommendedName>
</protein>
<dbReference type="PANTHER" id="PTHR31286:SF178">
    <property type="entry name" value="DUF4283 DOMAIN-CONTAINING PROTEIN"/>
    <property type="match status" value="1"/>
</dbReference>
<dbReference type="AlphaFoldDB" id="A0A7J8LVV7"/>
<evidence type="ECO:0000313" key="2">
    <source>
        <dbReference type="EMBL" id="MBA0556589.1"/>
    </source>
</evidence>
<dbReference type="PANTHER" id="PTHR31286">
    <property type="entry name" value="GLYCINE-RICH CELL WALL STRUCTURAL PROTEIN 1.8-LIKE"/>
    <property type="match status" value="1"/>
</dbReference>
<feature type="region of interest" description="Disordered" evidence="1">
    <location>
        <begin position="79"/>
        <end position="157"/>
    </location>
</feature>
<reference evidence="2 3" key="1">
    <citation type="journal article" date="2019" name="Genome Biol. Evol.">
        <title>Insights into the evolution of the New World diploid cottons (Gossypium, subgenus Houzingenia) based on genome sequencing.</title>
        <authorList>
            <person name="Grover C.E."/>
            <person name="Arick M.A. 2nd"/>
            <person name="Thrash A."/>
            <person name="Conover J.L."/>
            <person name="Sanders W.S."/>
            <person name="Peterson D.G."/>
            <person name="Frelichowski J.E."/>
            <person name="Scheffler J.A."/>
            <person name="Scheffler B.E."/>
            <person name="Wendel J.F."/>
        </authorList>
    </citation>
    <scope>NUCLEOTIDE SEQUENCE [LARGE SCALE GENOMIC DNA]</scope>
    <source>
        <strain evidence="2">157</strain>
        <tissue evidence="2">Leaf</tissue>
    </source>
</reference>
<sequence length="157" mass="18052">MAIIVGEAIGEALAIDWRDRDGGWTEYIRVRVKLDVSKPFRRVVHLVGREETEIVCTIKYEQLPVFCYICCNKKEEYFGSESKPNQNIETNDTTERSGDENDPTRLKEKEKARIGEEDSESSSPIEKRPTKIIRDGGGRMRCKRKITKGGNRENIDE</sequence>
<proteinExistence type="predicted"/>
<accession>A0A7J8LVV7</accession>
<evidence type="ECO:0000313" key="3">
    <source>
        <dbReference type="Proteomes" id="UP000593572"/>
    </source>
</evidence>
<name>A0A7J8LVV7_9ROSI</name>
<feature type="compositionally biased region" description="Polar residues" evidence="1">
    <location>
        <begin position="82"/>
        <end position="91"/>
    </location>
</feature>
<dbReference type="InterPro" id="IPR040256">
    <property type="entry name" value="At4g02000-like"/>
</dbReference>
<dbReference type="Proteomes" id="UP000593572">
    <property type="component" value="Unassembled WGS sequence"/>
</dbReference>
<evidence type="ECO:0000256" key="1">
    <source>
        <dbReference type="SAM" id="MobiDB-lite"/>
    </source>
</evidence>
<evidence type="ECO:0008006" key="4">
    <source>
        <dbReference type="Google" id="ProtNLM"/>
    </source>
</evidence>
<gene>
    <name evidence="2" type="ORF">Golob_026674</name>
</gene>
<keyword evidence="3" id="KW-1185">Reference proteome</keyword>
<feature type="compositionally biased region" description="Basic and acidic residues" evidence="1">
    <location>
        <begin position="93"/>
        <end position="116"/>
    </location>
</feature>
<comment type="caution">
    <text evidence="2">The sequence shown here is derived from an EMBL/GenBank/DDBJ whole genome shotgun (WGS) entry which is preliminary data.</text>
</comment>
<feature type="non-terminal residue" evidence="2">
    <location>
        <position position="1"/>
    </location>
</feature>
<feature type="compositionally biased region" description="Basic and acidic residues" evidence="1">
    <location>
        <begin position="125"/>
        <end position="138"/>
    </location>
</feature>